<name>A0A839T9X6_AZOMA</name>
<evidence type="ECO:0000313" key="1">
    <source>
        <dbReference type="EMBL" id="MBB3105256.1"/>
    </source>
</evidence>
<comment type="caution">
    <text evidence="1">The sequence shown here is derived from an EMBL/GenBank/DDBJ whole genome shotgun (WGS) entry which is preliminary data.</text>
</comment>
<accession>A0A839T9X6</accession>
<dbReference type="AlphaFoldDB" id="A0A839T9X6"/>
<sequence length="157" mass="17773">MMGQFEKPLLDTSHVSLSVSNNDEYDALLVLELALLPLDECKLECDGMTYIISHLLTHAGITHKRMVGYVDDQLTRQVIHPHCWIELPGGYVIDFRLRMWLGDCDQIPHGVFDPDGTGLLYHGQEQEQPSPPLDLLELMSDGKIHDINLREVRGLSL</sequence>
<evidence type="ECO:0000313" key="2">
    <source>
        <dbReference type="Proteomes" id="UP000549250"/>
    </source>
</evidence>
<organism evidence="1 2">
    <name type="scientific">Azomonas macrocytogenes</name>
    <name type="common">Azotobacter macrocytogenes</name>
    <dbReference type="NCBI Taxonomy" id="69962"/>
    <lineage>
        <taxon>Bacteria</taxon>
        <taxon>Pseudomonadati</taxon>
        <taxon>Pseudomonadota</taxon>
        <taxon>Gammaproteobacteria</taxon>
        <taxon>Pseudomonadales</taxon>
        <taxon>Pseudomonadaceae</taxon>
        <taxon>Azomonas</taxon>
    </lineage>
</organism>
<dbReference type="EMBL" id="JACHXI010000030">
    <property type="protein sequence ID" value="MBB3105256.1"/>
    <property type="molecule type" value="Genomic_DNA"/>
</dbReference>
<gene>
    <name evidence="1" type="ORF">FHR87_003691</name>
</gene>
<proteinExistence type="predicted"/>
<protein>
    <submittedName>
        <fullName evidence="1">Uncharacterized protein</fullName>
    </submittedName>
</protein>
<keyword evidence="2" id="KW-1185">Reference proteome</keyword>
<dbReference type="RefSeq" id="WP_221189913.1">
    <property type="nucleotide sequence ID" value="NZ_JACHXI010000030.1"/>
</dbReference>
<reference evidence="1 2" key="1">
    <citation type="submission" date="2020-08" db="EMBL/GenBank/DDBJ databases">
        <title>Genomic Encyclopedia of Type Strains, Phase III (KMG-III): the genomes of soil and plant-associated and newly described type strains.</title>
        <authorList>
            <person name="Whitman W."/>
        </authorList>
    </citation>
    <scope>NUCLEOTIDE SEQUENCE [LARGE SCALE GENOMIC DNA]</scope>
    <source>
        <strain evidence="1 2">CECT 4462</strain>
    </source>
</reference>
<dbReference type="Proteomes" id="UP000549250">
    <property type="component" value="Unassembled WGS sequence"/>
</dbReference>